<feature type="transmembrane region" description="Helical" evidence="11">
    <location>
        <begin position="215"/>
        <end position="238"/>
    </location>
</feature>
<keyword evidence="8" id="KW-0675">Receptor</keyword>
<dbReference type="PRINTS" id="PR00248">
    <property type="entry name" value="GPCRMGR"/>
</dbReference>
<dbReference type="Gene3D" id="3.40.50.2300">
    <property type="match status" value="2"/>
</dbReference>
<dbReference type="Pfam" id="PF07562">
    <property type="entry name" value="NCD3G"/>
    <property type="match status" value="1"/>
</dbReference>
<keyword evidence="6" id="KW-0297">G-protein coupled receptor</keyword>
<dbReference type="SUPFAM" id="SSF53822">
    <property type="entry name" value="Periplasmic binding protein-like I"/>
    <property type="match status" value="1"/>
</dbReference>
<protein>
    <submittedName>
        <fullName evidence="14">Extracellular calcium-sensing receptor-like isoform X3</fullName>
    </submittedName>
</protein>
<dbReference type="InterPro" id="IPR004073">
    <property type="entry name" value="GPCR_3_vmron_rcpt_2"/>
</dbReference>
<dbReference type="PROSITE" id="PS50259">
    <property type="entry name" value="G_PROTEIN_RECEP_F3_4"/>
    <property type="match status" value="1"/>
</dbReference>
<evidence type="ECO:0000313" key="13">
    <source>
        <dbReference type="Proteomes" id="UP001652622"/>
    </source>
</evidence>
<keyword evidence="10" id="KW-0807">Transducer</keyword>
<dbReference type="RefSeq" id="XP_060546979.1">
    <property type="nucleotide sequence ID" value="XM_060690996.1"/>
</dbReference>
<name>A0ABM3ZF30_PANGU</name>
<keyword evidence="5 11" id="KW-1133">Transmembrane helix</keyword>
<evidence type="ECO:0000256" key="10">
    <source>
        <dbReference type="ARBA" id="ARBA00023224"/>
    </source>
</evidence>
<dbReference type="InterPro" id="IPR038550">
    <property type="entry name" value="GPCR_3_9-Cys_sf"/>
</dbReference>
<dbReference type="InterPro" id="IPR017978">
    <property type="entry name" value="GPCR_3_C"/>
</dbReference>
<evidence type="ECO:0000259" key="12">
    <source>
        <dbReference type="PROSITE" id="PS50259"/>
    </source>
</evidence>
<evidence type="ECO:0000256" key="3">
    <source>
        <dbReference type="ARBA" id="ARBA00022692"/>
    </source>
</evidence>
<proteinExistence type="predicted"/>
<keyword evidence="2" id="KW-1003">Cell membrane</keyword>
<gene>
    <name evidence="14" type="primary">LOC132711616</name>
</gene>
<evidence type="ECO:0000313" key="14">
    <source>
        <dbReference type="RefSeq" id="XP_060546979.1"/>
    </source>
</evidence>
<evidence type="ECO:0000256" key="7">
    <source>
        <dbReference type="ARBA" id="ARBA00023136"/>
    </source>
</evidence>
<dbReference type="InterPro" id="IPR028082">
    <property type="entry name" value="Peripla_BP_I"/>
</dbReference>
<feature type="transmembrane region" description="Helical" evidence="11">
    <location>
        <begin position="282"/>
        <end position="305"/>
    </location>
</feature>
<dbReference type="Gene3D" id="2.10.50.30">
    <property type="entry name" value="GPCR, family 3, nine cysteines domain"/>
    <property type="match status" value="1"/>
</dbReference>
<comment type="subcellular location">
    <subcellularLocation>
        <location evidence="1">Cell membrane</location>
        <topology evidence="1">Multi-pass membrane protein</topology>
    </subcellularLocation>
</comment>
<feature type="transmembrane region" description="Helical" evidence="11">
    <location>
        <begin position="250"/>
        <end position="270"/>
    </location>
</feature>
<evidence type="ECO:0000256" key="8">
    <source>
        <dbReference type="ARBA" id="ARBA00023170"/>
    </source>
</evidence>
<dbReference type="InterPro" id="IPR000337">
    <property type="entry name" value="GPCR_3"/>
</dbReference>
<dbReference type="InterPro" id="IPR017979">
    <property type="entry name" value="GPCR_3_CS"/>
</dbReference>
<reference evidence="14" key="1">
    <citation type="submission" date="2025-08" db="UniProtKB">
        <authorList>
            <consortium name="RefSeq"/>
        </authorList>
    </citation>
    <scope>IDENTIFICATION</scope>
    <source>
        <tissue evidence="14">Blood</tissue>
    </source>
</reference>
<keyword evidence="3 11" id="KW-0812">Transmembrane</keyword>
<dbReference type="Proteomes" id="UP001652622">
    <property type="component" value="Unplaced"/>
</dbReference>
<dbReference type="InterPro" id="IPR000068">
    <property type="entry name" value="GPCR_3_Ca_sens_rcpt-rel"/>
</dbReference>
<dbReference type="PRINTS" id="PR01535">
    <property type="entry name" value="VOMERONASL2R"/>
</dbReference>
<evidence type="ECO:0000256" key="2">
    <source>
        <dbReference type="ARBA" id="ARBA00022475"/>
    </source>
</evidence>
<keyword evidence="7 11" id="KW-0472">Membrane</keyword>
<keyword evidence="13" id="KW-1185">Reference proteome</keyword>
<keyword evidence="4" id="KW-0732">Signal</keyword>
<keyword evidence="9" id="KW-0325">Glycoprotein</keyword>
<evidence type="ECO:0000256" key="4">
    <source>
        <dbReference type="ARBA" id="ARBA00022729"/>
    </source>
</evidence>
<dbReference type="PANTHER" id="PTHR24061">
    <property type="entry name" value="CALCIUM-SENSING RECEPTOR-RELATED"/>
    <property type="match status" value="1"/>
</dbReference>
<dbReference type="PANTHER" id="PTHR24061:SF599">
    <property type="entry name" value="G-PROTEIN COUPLED RECEPTORS FAMILY 3 PROFILE DOMAIN-CONTAINING PROTEIN"/>
    <property type="match status" value="1"/>
</dbReference>
<dbReference type="Pfam" id="PF00003">
    <property type="entry name" value="7tm_3"/>
    <property type="match status" value="1"/>
</dbReference>
<dbReference type="PROSITE" id="PS00981">
    <property type="entry name" value="G_PROTEIN_RECEP_F3_3"/>
    <property type="match status" value="1"/>
</dbReference>
<dbReference type="InterPro" id="IPR011500">
    <property type="entry name" value="GPCR_3_9-Cys_dom"/>
</dbReference>
<accession>A0ABM3ZF30</accession>
<evidence type="ECO:0000256" key="11">
    <source>
        <dbReference type="SAM" id="Phobius"/>
    </source>
</evidence>
<feature type="domain" description="G-protein coupled receptors family 3 profile" evidence="12">
    <location>
        <begin position="194"/>
        <end position="320"/>
    </location>
</feature>
<evidence type="ECO:0000256" key="9">
    <source>
        <dbReference type="ARBA" id="ARBA00023180"/>
    </source>
</evidence>
<evidence type="ECO:0000256" key="6">
    <source>
        <dbReference type="ARBA" id="ARBA00023040"/>
    </source>
</evidence>
<dbReference type="InterPro" id="IPR001828">
    <property type="entry name" value="ANF_lig-bd_rcpt"/>
</dbReference>
<evidence type="ECO:0000256" key="5">
    <source>
        <dbReference type="ARBA" id="ARBA00022989"/>
    </source>
</evidence>
<sequence>MYNIYAAGKGSCTGKEDLGSLPGTAFEMEMSGQSYSIYNAVYAVAHGLHAMYSSRARQKTRGNGEKWNFLKVQPWQLRLFLKNLHFNNSAGEEIVFNENGNLAAAYDIINLITFPNRSFQKVQVGGVEPQSSQKEGLTINATTIGWNPKFKQTPPAATCVESCHPGYRKLIKEGKQVCCYDCVECSEGSISTMIDLDMHSQVDEILVQCNEGSEIMFYVVLGYMWLLALISFTVAFFARKLPDTFNEAKLITFSMLVFCSVWVSFVPTYLSTKGKSMVAVEVFSILASSGGLLGCIFLPKCYIIILRPELNTREQLVRKKTDVISRAA</sequence>
<organism evidence="13 14">
    <name type="scientific">Pantherophis guttatus</name>
    <name type="common">Corn snake</name>
    <name type="synonym">Elaphe guttata</name>
    <dbReference type="NCBI Taxonomy" id="94885"/>
    <lineage>
        <taxon>Eukaryota</taxon>
        <taxon>Metazoa</taxon>
        <taxon>Chordata</taxon>
        <taxon>Craniata</taxon>
        <taxon>Vertebrata</taxon>
        <taxon>Euteleostomi</taxon>
        <taxon>Lepidosauria</taxon>
        <taxon>Squamata</taxon>
        <taxon>Bifurcata</taxon>
        <taxon>Unidentata</taxon>
        <taxon>Episquamata</taxon>
        <taxon>Toxicofera</taxon>
        <taxon>Serpentes</taxon>
        <taxon>Colubroidea</taxon>
        <taxon>Colubridae</taxon>
        <taxon>Colubrinae</taxon>
        <taxon>Pantherophis</taxon>
    </lineage>
</organism>
<dbReference type="GeneID" id="132711616"/>
<dbReference type="Pfam" id="PF01094">
    <property type="entry name" value="ANF_receptor"/>
    <property type="match status" value="1"/>
</dbReference>
<evidence type="ECO:0000256" key="1">
    <source>
        <dbReference type="ARBA" id="ARBA00004651"/>
    </source>
</evidence>